<accession>A0ABM6U0G7</accession>
<keyword evidence="3" id="KW-0808">Transferase</keyword>
<gene>
    <name evidence="10" type="primary">phnW</name>
    <name evidence="10" type="ORF">C4N18_00305</name>
</gene>
<dbReference type="RefSeq" id="WP_005951143.1">
    <property type="nucleotide sequence ID" value="NZ_CP028103.1"/>
</dbReference>
<dbReference type="GeneID" id="77466417"/>
<dbReference type="NCBIfam" id="TIGR03301">
    <property type="entry name" value="PhnW-AepZ"/>
    <property type="match status" value="1"/>
</dbReference>
<dbReference type="InterPro" id="IPR015421">
    <property type="entry name" value="PyrdxlP-dep_Trfase_major"/>
</dbReference>
<dbReference type="Gene3D" id="3.40.640.10">
    <property type="entry name" value="Type I PLP-dependent aspartate aminotransferase-like (Major domain)"/>
    <property type="match status" value="1"/>
</dbReference>
<dbReference type="Pfam" id="PF00266">
    <property type="entry name" value="Aminotran_5"/>
    <property type="match status" value="1"/>
</dbReference>
<dbReference type="InterPro" id="IPR000192">
    <property type="entry name" value="Aminotrans_V_dom"/>
</dbReference>
<dbReference type="EMBL" id="CP028103">
    <property type="protein sequence ID" value="AVQ29738.1"/>
    <property type="molecule type" value="Genomic_DNA"/>
</dbReference>
<dbReference type="NCBIfam" id="TIGR02326">
    <property type="entry name" value="transamin_PhnW"/>
    <property type="match status" value="1"/>
</dbReference>
<keyword evidence="2" id="KW-0032">Aminotransferase</keyword>
<dbReference type="PANTHER" id="PTHR42778:SF1">
    <property type="entry name" value="2-AMINOETHYLPHOSPHONATE--PYRUVATE TRANSAMINASE"/>
    <property type="match status" value="1"/>
</dbReference>
<evidence type="ECO:0000259" key="9">
    <source>
        <dbReference type="Pfam" id="PF00266"/>
    </source>
</evidence>
<name>A0ABM6U0G7_FUSVA</name>
<comment type="catalytic activity">
    <reaction evidence="7">
        <text>(2-aminoethyl)phosphonate + pyruvate = phosphonoacetaldehyde + L-alanine</text>
        <dbReference type="Rhea" id="RHEA:17021"/>
        <dbReference type="ChEBI" id="CHEBI:15361"/>
        <dbReference type="ChEBI" id="CHEBI:57418"/>
        <dbReference type="ChEBI" id="CHEBI:57972"/>
        <dbReference type="ChEBI" id="CHEBI:58383"/>
        <dbReference type="EC" id="2.6.1.37"/>
    </reaction>
</comment>
<reference evidence="11" key="1">
    <citation type="journal article" date="2018" name="MSphere">
        <title>Fusobacterium Genomics Using MinION and Illumina Sequencing Enables Genome Completion and Correction.</title>
        <authorList>
            <person name="Todd S.M."/>
            <person name="Settlage R.E."/>
            <person name="Lahmers K.K."/>
            <person name="Slade D.J."/>
        </authorList>
    </citation>
    <scope>NUCLEOTIDE SEQUENCE [LARGE SCALE GENOMIC DNA]</scope>
    <source>
        <strain evidence="11">ATCC 27725</strain>
    </source>
</reference>
<proteinExistence type="inferred from homology"/>
<keyword evidence="5" id="KW-0670">Pyruvate</keyword>
<dbReference type="InterPro" id="IPR015422">
    <property type="entry name" value="PyrdxlP-dep_Trfase_small"/>
</dbReference>
<protein>
    <recommendedName>
        <fullName evidence="6 8">2-aminoethylphosphonate--pyruvate transaminase</fullName>
        <ecNumber evidence="6 8">2.6.1.37</ecNumber>
    </recommendedName>
</protein>
<dbReference type="HAMAP" id="MF_01376">
    <property type="entry name" value="PhnW_aminotrans_5"/>
    <property type="match status" value="1"/>
</dbReference>
<evidence type="ECO:0000256" key="6">
    <source>
        <dbReference type="ARBA" id="ARBA00044521"/>
    </source>
</evidence>
<evidence type="ECO:0000256" key="2">
    <source>
        <dbReference type="ARBA" id="ARBA00022576"/>
    </source>
</evidence>
<feature type="domain" description="Aminotransferase class V" evidence="9">
    <location>
        <begin position="119"/>
        <end position="313"/>
    </location>
</feature>
<dbReference type="EC" id="2.6.1.37" evidence="6 8"/>
<evidence type="ECO:0000256" key="5">
    <source>
        <dbReference type="ARBA" id="ARBA00023317"/>
    </source>
</evidence>
<evidence type="ECO:0000313" key="11">
    <source>
        <dbReference type="Proteomes" id="UP000241238"/>
    </source>
</evidence>
<evidence type="ECO:0000256" key="7">
    <source>
        <dbReference type="ARBA" id="ARBA00049460"/>
    </source>
</evidence>
<evidence type="ECO:0000256" key="1">
    <source>
        <dbReference type="ARBA" id="ARBA00001933"/>
    </source>
</evidence>
<evidence type="ECO:0000256" key="4">
    <source>
        <dbReference type="ARBA" id="ARBA00022898"/>
    </source>
</evidence>
<dbReference type="InterPro" id="IPR024169">
    <property type="entry name" value="SP_NH2Trfase/AEP_transaminase"/>
</dbReference>
<dbReference type="NCBIfam" id="NF010006">
    <property type="entry name" value="PRK13479.1"/>
    <property type="match status" value="1"/>
</dbReference>
<dbReference type="Proteomes" id="UP000241238">
    <property type="component" value="Chromosome"/>
</dbReference>
<comment type="cofactor">
    <cofactor evidence="1">
        <name>pyridoxal 5'-phosphate</name>
        <dbReference type="ChEBI" id="CHEBI:597326"/>
    </cofactor>
</comment>
<dbReference type="InterPro" id="IPR012703">
    <property type="entry name" value="NH2EtPonate_pyrv_transaminase"/>
</dbReference>
<evidence type="ECO:0000313" key="10">
    <source>
        <dbReference type="EMBL" id="AVQ29738.1"/>
    </source>
</evidence>
<dbReference type="Gene3D" id="3.90.1150.10">
    <property type="entry name" value="Aspartate Aminotransferase, domain 1"/>
    <property type="match status" value="1"/>
</dbReference>
<keyword evidence="11" id="KW-1185">Reference proteome</keyword>
<keyword evidence="4" id="KW-0663">Pyridoxal phosphate</keyword>
<evidence type="ECO:0000256" key="8">
    <source>
        <dbReference type="NCBIfam" id="TIGR02326"/>
    </source>
</evidence>
<dbReference type="PIRSF" id="PIRSF000524">
    <property type="entry name" value="SPT"/>
    <property type="match status" value="1"/>
</dbReference>
<dbReference type="SUPFAM" id="SSF53383">
    <property type="entry name" value="PLP-dependent transferases"/>
    <property type="match status" value="1"/>
</dbReference>
<dbReference type="PANTHER" id="PTHR42778">
    <property type="entry name" value="2-AMINOETHYLPHOSPHONATE--PYRUVATE TRANSAMINASE"/>
    <property type="match status" value="1"/>
</dbReference>
<dbReference type="InterPro" id="IPR015424">
    <property type="entry name" value="PyrdxlP-dep_Trfase"/>
</dbReference>
<organism evidence="10 11">
    <name type="scientific">Fusobacterium varium ATCC 27725</name>
    <dbReference type="NCBI Taxonomy" id="469618"/>
    <lineage>
        <taxon>Bacteria</taxon>
        <taxon>Fusobacteriati</taxon>
        <taxon>Fusobacteriota</taxon>
        <taxon>Fusobacteriia</taxon>
        <taxon>Fusobacteriales</taxon>
        <taxon>Fusobacteriaceae</taxon>
        <taxon>Fusobacterium</taxon>
    </lineage>
</organism>
<sequence>MHTLEEYLEKPYLLLTPGPLTTSNGVRIAMLKDWCTWDKEYNNIVQEIRERLVKLVVPSENYNKYTSVLMQGSGSFGVESVIGTSIPENGKLLILSNGAYGDRMGEIAQVLKINNIIEKFGDKDIIDINIVREILESNPDITHVSVVHSETTSGILNPIEKIGELVKEFNKIYIVDAMSSFGGIEIDIEEVKADFLISSSNKCIQGVPGFSFIICKRDILETCSGQARSLSLDLYSQWKVMEENNGKWRFTSPTHTVRAFYQALLELEKEGGIVEREKRYRKNNVILRNGMKNLGFKSLIPEEYQSPIITTFFAPKSPDYNFENFYYKLKKEGFVIYPGKVTDIDSFRIGNIGEVYPDDIYALLKAIEKAIN</sequence>
<evidence type="ECO:0000256" key="3">
    <source>
        <dbReference type="ARBA" id="ARBA00022679"/>
    </source>
</evidence>